<proteinExistence type="predicted"/>
<organism evidence="1 2">
    <name type="scientific">Anas platyrhynchos</name>
    <name type="common">Mallard</name>
    <name type="synonym">Anas boschas</name>
    <dbReference type="NCBI Taxonomy" id="8839"/>
    <lineage>
        <taxon>Eukaryota</taxon>
        <taxon>Metazoa</taxon>
        <taxon>Chordata</taxon>
        <taxon>Craniata</taxon>
        <taxon>Vertebrata</taxon>
        <taxon>Euteleostomi</taxon>
        <taxon>Archelosauria</taxon>
        <taxon>Archosauria</taxon>
        <taxon>Dinosauria</taxon>
        <taxon>Saurischia</taxon>
        <taxon>Theropoda</taxon>
        <taxon>Coelurosauria</taxon>
        <taxon>Aves</taxon>
        <taxon>Neognathae</taxon>
        <taxon>Galloanserae</taxon>
        <taxon>Anseriformes</taxon>
        <taxon>Anatidae</taxon>
        <taxon>Anatinae</taxon>
        <taxon>Anas</taxon>
    </lineage>
</organism>
<gene>
    <name evidence="1" type="ORF">Anapl_03375</name>
</gene>
<accession>R0JRJ0</accession>
<protein>
    <submittedName>
        <fullName evidence="1">Uncharacterized protein</fullName>
    </submittedName>
</protein>
<evidence type="ECO:0000313" key="1">
    <source>
        <dbReference type="EMBL" id="EOB00016.1"/>
    </source>
</evidence>
<reference evidence="2" key="1">
    <citation type="journal article" date="2013" name="Nat. Genet.">
        <title>The duck genome and transcriptome provide insight into an avian influenza virus reservoir species.</title>
        <authorList>
            <person name="Huang Y."/>
            <person name="Li Y."/>
            <person name="Burt D.W."/>
            <person name="Chen H."/>
            <person name="Zhang Y."/>
            <person name="Qian W."/>
            <person name="Kim H."/>
            <person name="Gan S."/>
            <person name="Zhao Y."/>
            <person name="Li J."/>
            <person name="Yi K."/>
            <person name="Feng H."/>
            <person name="Zhu P."/>
            <person name="Li B."/>
            <person name="Liu Q."/>
            <person name="Fairley S."/>
            <person name="Magor K.E."/>
            <person name="Du Z."/>
            <person name="Hu X."/>
            <person name="Goodman L."/>
            <person name="Tafer H."/>
            <person name="Vignal A."/>
            <person name="Lee T."/>
            <person name="Kim K.W."/>
            <person name="Sheng Z."/>
            <person name="An Y."/>
            <person name="Searle S."/>
            <person name="Herrero J."/>
            <person name="Groenen M.A."/>
            <person name="Crooijmans R.P."/>
            <person name="Faraut T."/>
            <person name="Cai Q."/>
            <person name="Webster R.G."/>
            <person name="Aldridge J.R."/>
            <person name="Warren W.C."/>
            <person name="Bartschat S."/>
            <person name="Kehr S."/>
            <person name="Marz M."/>
            <person name="Stadler P.F."/>
            <person name="Smith J."/>
            <person name="Kraus R.H."/>
            <person name="Zhao Y."/>
            <person name="Ren L."/>
            <person name="Fei J."/>
            <person name="Morisson M."/>
            <person name="Kaiser P."/>
            <person name="Griffin D.K."/>
            <person name="Rao M."/>
            <person name="Pitel F."/>
            <person name="Wang J."/>
            <person name="Li N."/>
        </authorList>
    </citation>
    <scope>NUCLEOTIDE SEQUENCE [LARGE SCALE GENOMIC DNA]</scope>
</reference>
<dbReference type="AlphaFoldDB" id="R0JRJ0"/>
<evidence type="ECO:0000313" key="2">
    <source>
        <dbReference type="Proteomes" id="UP000296049"/>
    </source>
</evidence>
<keyword evidence="2" id="KW-1185">Reference proteome</keyword>
<dbReference type="Proteomes" id="UP000296049">
    <property type="component" value="Unassembled WGS sequence"/>
</dbReference>
<dbReference type="EMBL" id="KB743246">
    <property type="protein sequence ID" value="EOB00016.1"/>
    <property type="molecule type" value="Genomic_DNA"/>
</dbReference>
<sequence>MGFSNCLLLPTAKHLFRLETSEKAKLQLRKCLDAGNLCKIEQLFVQGCPGGGCDSGCPQVAAALCPYRCGILRCLEAELLCHGGCCSTSLIYGTHRCVTELRAIHENNTEDRVADADKRQMLPYIDSGLPGSTRSTVTGDKQQSWKNSGARMRRMWIESWRALAGTTACTAFKQSTSGKQAPYGLSFSTLKVLLCWMQQETCLTAVVSDIPWTCNPKGHVPAVLHAETRCQFLGELAVEIHCKWNNLECSPNPTGAIGMQMARKAEEQSYWEAEVAEKEKDLIPNSLEKDVQKDFWTFQWVSGLKEEDGEVQEWCWKAERKQRDGKVPVSLEFIVSPPLCPIRASQSSRSRHKTDWQSKLAPGVSFLVEGPLSWLLPACCSILDFLNTNAHWAQGQMAAVPGWELISSAQTNVPVEWQVPSSASFVYLPVSTWINAVIPWALGTLHGTFQSMAVIVS</sequence>
<name>R0JRJ0_ANAPL</name>